<evidence type="ECO:0000313" key="3">
    <source>
        <dbReference type="Proteomes" id="UP000701801"/>
    </source>
</evidence>
<evidence type="ECO:0000256" key="1">
    <source>
        <dbReference type="SAM" id="SignalP"/>
    </source>
</evidence>
<feature type="chain" id="PRO_5040492182" evidence="1">
    <location>
        <begin position="19"/>
        <end position="94"/>
    </location>
</feature>
<dbReference type="EMBL" id="CAJVRM010000010">
    <property type="protein sequence ID" value="CAG8971126.1"/>
    <property type="molecule type" value="Genomic_DNA"/>
</dbReference>
<keyword evidence="3" id="KW-1185">Reference proteome</keyword>
<dbReference type="Proteomes" id="UP000701801">
    <property type="component" value="Unassembled WGS sequence"/>
</dbReference>
<name>A0A9N9LEM7_9HELO</name>
<proteinExistence type="predicted"/>
<dbReference type="AlphaFoldDB" id="A0A9N9LEM7"/>
<protein>
    <submittedName>
        <fullName evidence="2">Uncharacterized protein</fullName>
    </submittedName>
</protein>
<comment type="caution">
    <text evidence="2">The sequence shown here is derived from an EMBL/GenBank/DDBJ whole genome shotgun (WGS) entry which is preliminary data.</text>
</comment>
<gene>
    <name evidence="2" type="ORF">HYALB_00008604</name>
</gene>
<organism evidence="2 3">
    <name type="scientific">Hymenoscyphus albidus</name>
    <dbReference type="NCBI Taxonomy" id="595503"/>
    <lineage>
        <taxon>Eukaryota</taxon>
        <taxon>Fungi</taxon>
        <taxon>Dikarya</taxon>
        <taxon>Ascomycota</taxon>
        <taxon>Pezizomycotina</taxon>
        <taxon>Leotiomycetes</taxon>
        <taxon>Helotiales</taxon>
        <taxon>Helotiaceae</taxon>
        <taxon>Hymenoscyphus</taxon>
    </lineage>
</organism>
<sequence>MRLQNLICFAALAMHAHAATTFKYITAQCRIDKTPNEEATKKACLNYVFNGCPNCKYTPDPDGTPFCKSSGTDIVPEFWDTSCKTYGATRGVGG</sequence>
<evidence type="ECO:0000313" key="2">
    <source>
        <dbReference type="EMBL" id="CAG8971126.1"/>
    </source>
</evidence>
<accession>A0A9N9LEM7</accession>
<feature type="signal peptide" evidence="1">
    <location>
        <begin position="1"/>
        <end position="18"/>
    </location>
</feature>
<keyword evidence="1" id="KW-0732">Signal</keyword>
<reference evidence="2" key="1">
    <citation type="submission" date="2021-07" db="EMBL/GenBank/DDBJ databases">
        <authorList>
            <person name="Durling M."/>
        </authorList>
    </citation>
    <scope>NUCLEOTIDE SEQUENCE</scope>
</reference>